<reference evidence="2 3" key="1">
    <citation type="submission" date="2015-06" db="EMBL/GenBank/DDBJ databases">
        <title>Genome sequence of Mycobacterium kumamotonense strain Roo.</title>
        <authorList>
            <person name="Greninger A.L."/>
            <person name="Cunningham G."/>
            <person name="Miller S."/>
        </authorList>
    </citation>
    <scope>NUCLEOTIDE SEQUENCE [LARGE SCALE GENOMIC DNA]</scope>
    <source>
        <strain evidence="2 3">Roo</strain>
    </source>
</reference>
<dbReference type="EMBL" id="LFOE01000004">
    <property type="protein sequence ID" value="OBY32882.1"/>
    <property type="molecule type" value="Genomic_DNA"/>
</dbReference>
<evidence type="ECO:0000256" key="1">
    <source>
        <dbReference type="SAM" id="Phobius"/>
    </source>
</evidence>
<dbReference type="STRING" id="354243.BST28_00210"/>
<dbReference type="OrthoDB" id="4641426at2"/>
<sequence>MASAVLRMFLVYVLAESAAVAALIWAIGFGWTTLLLLGAFVGGLVLSAGQLRRQIGRLRSGTGPAAFADGGLIAAGTLLVLVPGPLTTLVGLVLLAPPTRTAARPLLTAVAAAGLGRHTPLAAATVAGGRWYAARHAPGRRADYIDAEVVNVTDVTDVRPVPPPALSVG</sequence>
<keyword evidence="1" id="KW-0472">Membrane</keyword>
<name>A0A1B8SJH8_9MYCO</name>
<gene>
    <name evidence="2" type="ORF">ACT18_05545</name>
</gene>
<keyword evidence="1" id="KW-0812">Transmembrane</keyword>
<keyword evidence="3" id="KW-1185">Reference proteome</keyword>
<comment type="caution">
    <text evidence="2">The sequence shown here is derived from an EMBL/GenBank/DDBJ whole genome shotgun (WGS) entry which is preliminary data.</text>
</comment>
<dbReference type="PATRIC" id="fig|354243.3.peg.1166"/>
<dbReference type="NCBIfam" id="NF008528">
    <property type="entry name" value="PRK11463.1-2"/>
    <property type="match status" value="1"/>
</dbReference>
<evidence type="ECO:0008006" key="4">
    <source>
        <dbReference type="Google" id="ProtNLM"/>
    </source>
</evidence>
<dbReference type="InterPro" id="IPR007313">
    <property type="entry name" value="FxsA"/>
</dbReference>
<dbReference type="PANTHER" id="PTHR35335:SF1">
    <property type="entry name" value="UPF0716 PROTEIN FXSA"/>
    <property type="match status" value="1"/>
</dbReference>
<dbReference type="GO" id="GO:0016020">
    <property type="term" value="C:membrane"/>
    <property type="evidence" value="ECO:0007669"/>
    <property type="project" value="InterPro"/>
</dbReference>
<proteinExistence type="predicted"/>
<dbReference type="PANTHER" id="PTHR35335">
    <property type="entry name" value="UPF0716 PROTEIN FXSA"/>
    <property type="match status" value="1"/>
</dbReference>
<keyword evidence="1" id="KW-1133">Transmembrane helix</keyword>
<evidence type="ECO:0000313" key="2">
    <source>
        <dbReference type="EMBL" id="OBY32882.1"/>
    </source>
</evidence>
<dbReference type="Pfam" id="PF04186">
    <property type="entry name" value="FxsA"/>
    <property type="match status" value="1"/>
</dbReference>
<dbReference type="RefSeq" id="WP_109510842.1">
    <property type="nucleotide sequence ID" value="NZ_LFOE01000004.1"/>
</dbReference>
<feature type="transmembrane region" description="Helical" evidence="1">
    <location>
        <begin position="72"/>
        <end position="96"/>
    </location>
</feature>
<organism evidence="2 3">
    <name type="scientific">Mycolicibacter kumamotonensis</name>
    <dbReference type="NCBI Taxonomy" id="354243"/>
    <lineage>
        <taxon>Bacteria</taxon>
        <taxon>Bacillati</taxon>
        <taxon>Actinomycetota</taxon>
        <taxon>Actinomycetes</taxon>
        <taxon>Mycobacteriales</taxon>
        <taxon>Mycobacteriaceae</taxon>
        <taxon>Mycolicibacter</taxon>
    </lineage>
</organism>
<protein>
    <recommendedName>
        <fullName evidence="4">Membrane protein FxsA</fullName>
    </recommendedName>
</protein>
<evidence type="ECO:0000313" key="3">
    <source>
        <dbReference type="Proteomes" id="UP000092668"/>
    </source>
</evidence>
<accession>A0A1B8SJH8</accession>
<dbReference type="AlphaFoldDB" id="A0A1B8SJH8"/>
<dbReference type="Proteomes" id="UP000092668">
    <property type="component" value="Unassembled WGS sequence"/>
</dbReference>